<keyword evidence="2" id="KW-1185">Reference proteome</keyword>
<comment type="caution">
    <text evidence="1">The sequence shown here is derived from an EMBL/GenBank/DDBJ whole genome shotgun (WGS) entry which is preliminary data.</text>
</comment>
<sequence length="510" mass="53720">MGVERVVHGVRVAAVSEVNSAQYDALVLVTAPGLAPPQALEDFVADARQLDADLDKTTSVLRCARVSGARLVVAGTGALSPYDDVRSVGEAARAGVQRAAAAGATRPVLVLQPHPRWPDADLVALLAALEALYVPLQIRETFPEQAHALSALGVYGEGLRAPLDELLAAAAALEAARGVARDVGGADPERMTPLRTAAYLRDVFAGSAVSVRVLDERAQLEQQYPLLAAVDRAAASVDRHRGCVIYLEYVPESYERTVMLVGKGVTYDTGGCDIKAGGVMAGMSRDKCGAAAVAGFLKACDELRPALKVVAALGMVRNSVGEEAYVADELVRSRRGLAVRVGNTDAEGRMVMGDLLAEMCERAPHERQPMLYTVATLTGHAVRAYGSGYTALLDNHVARELGHAAAFRAAAERLGDMVEVSTLRREDLRTHRGRAAGDQVHQADNAASSAMPRGHQAPAAFLLLVSGLHEADVPYAHLDVAASAGDLPNPPTAAPLLGLAAYYGLVPFKR</sequence>
<evidence type="ECO:0000313" key="1">
    <source>
        <dbReference type="EMBL" id="KAJ8709460.1"/>
    </source>
</evidence>
<dbReference type="EMBL" id="CM056800">
    <property type="protein sequence ID" value="KAJ8709460.1"/>
    <property type="molecule type" value="Genomic_DNA"/>
</dbReference>
<organism evidence="1 2">
    <name type="scientific">Mythimna loreyi</name>
    <dbReference type="NCBI Taxonomy" id="667449"/>
    <lineage>
        <taxon>Eukaryota</taxon>
        <taxon>Metazoa</taxon>
        <taxon>Ecdysozoa</taxon>
        <taxon>Arthropoda</taxon>
        <taxon>Hexapoda</taxon>
        <taxon>Insecta</taxon>
        <taxon>Pterygota</taxon>
        <taxon>Neoptera</taxon>
        <taxon>Endopterygota</taxon>
        <taxon>Lepidoptera</taxon>
        <taxon>Glossata</taxon>
        <taxon>Ditrysia</taxon>
        <taxon>Noctuoidea</taxon>
        <taxon>Noctuidae</taxon>
        <taxon>Noctuinae</taxon>
        <taxon>Hadenini</taxon>
        <taxon>Mythimna</taxon>
    </lineage>
</organism>
<dbReference type="Proteomes" id="UP001231649">
    <property type="component" value="Chromosome 24"/>
</dbReference>
<proteinExistence type="predicted"/>
<gene>
    <name evidence="1" type="ORF">PYW08_009464</name>
</gene>
<accession>A0ACC2Q6H2</accession>
<protein>
    <submittedName>
        <fullName evidence="1">Uncharacterized protein</fullName>
    </submittedName>
</protein>
<evidence type="ECO:0000313" key="2">
    <source>
        <dbReference type="Proteomes" id="UP001231649"/>
    </source>
</evidence>
<reference evidence="1" key="1">
    <citation type="submission" date="2023-03" db="EMBL/GenBank/DDBJ databases">
        <title>Chromosome-level genomes of two armyworms, Mythimna separata and Mythimna loreyi, provide insights into the biosynthesis and reception of sex pheromones.</title>
        <authorList>
            <person name="Zhao H."/>
        </authorList>
    </citation>
    <scope>NUCLEOTIDE SEQUENCE</scope>
    <source>
        <strain evidence="1">BeijingLab</strain>
    </source>
</reference>
<name>A0ACC2Q6H2_9NEOP</name>